<dbReference type="GO" id="GO:0006357">
    <property type="term" value="P:regulation of transcription by RNA polymerase II"/>
    <property type="evidence" value="ECO:0007669"/>
    <property type="project" value="TreeGrafter"/>
</dbReference>
<dbReference type="Pfam" id="PF08513">
    <property type="entry name" value="LisH"/>
    <property type="match status" value="1"/>
</dbReference>
<dbReference type="InterPro" id="IPR036322">
    <property type="entry name" value="WD40_repeat_dom_sf"/>
</dbReference>
<organism evidence="7 8">
    <name type="scientific">Cudoniella acicularis</name>
    <dbReference type="NCBI Taxonomy" id="354080"/>
    <lineage>
        <taxon>Eukaryota</taxon>
        <taxon>Fungi</taxon>
        <taxon>Dikarya</taxon>
        <taxon>Ascomycota</taxon>
        <taxon>Pezizomycotina</taxon>
        <taxon>Leotiomycetes</taxon>
        <taxon>Helotiales</taxon>
        <taxon>Tricladiaceae</taxon>
        <taxon>Cudoniella</taxon>
    </lineage>
</organism>
<dbReference type="GO" id="GO:0034967">
    <property type="term" value="C:Set3 complex"/>
    <property type="evidence" value="ECO:0007669"/>
    <property type="project" value="TreeGrafter"/>
</dbReference>
<dbReference type="AlphaFoldDB" id="A0A8H4QRG8"/>
<comment type="caution">
    <text evidence="7">The sequence shown here is derived from an EMBL/GenBank/DDBJ whole genome shotgun (WGS) entry which is preliminary data.</text>
</comment>
<dbReference type="InterPro" id="IPR015943">
    <property type="entry name" value="WD40/YVTN_repeat-like_dom_sf"/>
</dbReference>
<dbReference type="SMART" id="SM00320">
    <property type="entry name" value="WD40"/>
    <property type="match status" value="4"/>
</dbReference>
<evidence type="ECO:0000256" key="3">
    <source>
        <dbReference type="ARBA" id="ARBA00022737"/>
    </source>
</evidence>
<accession>A0A8H4QRG8</accession>
<dbReference type="PROSITE" id="PS50896">
    <property type="entry name" value="LISH"/>
    <property type="match status" value="1"/>
</dbReference>
<dbReference type="PANTHER" id="PTHR22846:SF2">
    <property type="entry name" value="F-BOX-LIKE_WD REPEAT-CONTAINING PROTEIN EBI"/>
    <property type="match status" value="1"/>
</dbReference>
<dbReference type="PROSITE" id="PS00678">
    <property type="entry name" value="WD_REPEATS_1"/>
    <property type="match status" value="1"/>
</dbReference>
<dbReference type="SMART" id="SM00667">
    <property type="entry name" value="LisH"/>
    <property type="match status" value="1"/>
</dbReference>
<dbReference type="Gene3D" id="2.130.10.10">
    <property type="entry name" value="YVTN repeat-like/Quinoprotein amine dehydrogenase"/>
    <property type="match status" value="1"/>
</dbReference>
<evidence type="ECO:0000256" key="5">
    <source>
        <dbReference type="PROSITE-ProRule" id="PRU00221"/>
    </source>
</evidence>
<dbReference type="EMBL" id="JAAMPI010002283">
    <property type="protein sequence ID" value="KAF4615874.1"/>
    <property type="molecule type" value="Genomic_DNA"/>
</dbReference>
<dbReference type="GO" id="GO:0003714">
    <property type="term" value="F:transcription corepressor activity"/>
    <property type="evidence" value="ECO:0007669"/>
    <property type="project" value="InterPro"/>
</dbReference>
<keyword evidence="8" id="KW-1185">Reference proteome</keyword>
<evidence type="ECO:0008006" key="9">
    <source>
        <dbReference type="Google" id="ProtNLM"/>
    </source>
</evidence>
<dbReference type="PANTHER" id="PTHR22846">
    <property type="entry name" value="WD40 REPEAT PROTEIN"/>
    <property type="match status" value="1"/>
</dbReference>
<evidence type="ECO:0000256" key="1">
    <source>
        <dbReference type="ARBA" id="ARBA00004123"/>
    </source>
</evidence>
<comment type="subcellular location">
    <subcellularLocation>
        <location evidence="1">Nucleus</location>
    </subcellularLocation>
</comment>
<dbReference type="PROSITE" id="PS50082">
    <property type="entry name" value="WD_REPEATS_2"/>
    <property type="match status" value="1"/>
</dbReference>
<keyword evidence="4" id="KW-0539">Nucleus</keyword>
<name>A0A8H4QRG8_9HELO</name>
<dbReference type="Pfam" id="PF00400">
    <property type="entry name" value="WD40"/>
    <property type="match status" value="2"/>
</dbReference>
<dbReference type="SUPFAM" id="SSF50978">
    <property type="entry name" value="WD40 repeat-like"/>
    <property type="match status" value="1"/>
</dbReference>
<evidence type="ECO:0000313" key="7">
    <source>
        <dbReference type="EMBL" id="KAF4615874.1"/>
    </source>
</evidence>
<dbReference type="Proteomes" id="UP000566819">
    <property type="component" value="Unassembled WGS sequence"/>
</dbReference>
<evidence type="ECO:0000256" key="2">
    <source>
        <dbReference type="ARBA" id="ARBA00022574"/>
    </source>
</evidence>
<keyword evidence="3" id="KW-0677">Repeat</keyword>
<protein>
    <recommendedName>
        <fullName evidence="9">LisH domain-containing protein</fullName>
    </recommendedName>
</protein>
<dbReference type="Gene3D" id="1.20.960.30">
    <property type="match status" value="1"/>
</dbReference>
<feature type="region of interest" description="Disordered" evidence="6">
    <location>
        <begin position="171"/>
        <end position="201"/>
    </location>
</feature>
<evidence type="ECO:0000256" key="6">
    <source>
        <dbReference type="SAM" id="MobiDB-lite"/>
    </source>
</evidence>
<evidence type="ECO:0000313" key="8">
    <source>
        <dbReference type="Proteomes" id="UP000566819"/>
    </source>
</evidence>
<dbReference type="InterPro" id="IPR045183">
    <property type="entry name" value="Ebi-like"/>
</dbReference>
<dbReference type="InterPro" id="IPR001680">
    <property type="entry name" value="WD40_rpt"/>
</dbReference>
<dbReference type="InterPro" id="IPR006594">
    <property type="entry name" value="LisH"/>
</dbReference>
<gene>
    <name evidence="7" type="ORF">G7Y89_g15241</name>
</gene>
<dbReference type="OrthoDB" id="1367865at2759"/>
<sequence>MNSSSPSTYTSARTFAGYLVLHSTSRTLRHTSTTSHNTQLASRTALHLTAAAPRGPTTAIMTKESLNSDRVNYMIFRYLIDSGYKETAARLQQEWNNPDPEQLSCAPHVPNHALVVLLNRGLLYSVVDRGDAPVDSEDVGAVTGFFGPLTPVSTAAEAADEDDFENARKRQIDNEPAQLSNGPSAKRQRLSNGYENGFESIPMDLDEDANADEHAYPSPEQLPSPVVATLGPEQGTQIDKVSELSTETVFLELSDDQTSRNAVLLQCEWNPRDPTILAAAGTDALARMWTLSRTVGDTDPDAQLKPVFQPHHNLLPGSALPTTLVTALTWSSDGAALALASEPLDDGTSKIEFWTVEGTPYASFNTFESPIISLRWNPTNTACLSLSPEDGGRGTLISIMYPASDVIVRYSMPRHSLHDQSLDAAWTSHEDFVLCGGDVLQALHCVEGVISPTRKYETREGHALSKITFDWRSQLLATASDTGTIDVSTFNELREYGTDALQVWDQSGQCRSFNAHQGVITSLIWQPMPFPHALSDDMERLLASAGEDGAISLWNARSPETKSRGSMTIGSSVVSLAFTPDGAFIAGGTTDRVLIWKVNEHTLPRASWARSDQNGWRTPMSQDSGTDENQYSLSWDANGQKLAYGVNSSLAVINFRR</sequence>
<dbReference type="InterPro" id="IPR019775">
    <property type="entry name" value="WD40_repeat_CS"/>
</dbReference>
<reference evidence="7 8" key="1">
    <citation type="submission" date="2020-03" db="EMBL/GenBank/DDBJ databases">
        <title>Draft Genome Sequence of Cudoniella acicularis.</title>
        <authorList>
            <person name="Buettner E."/>
            <person name="Kellner H."/>
        </authorList>
    </citation>
    <scope>NUCLEOTIDE SEQUENCE [LARGE SCALE GENOMIC DNA]</scope>
    <source>
        <strain evidence="7 8">DSM 108380</strain>
    </source>
</reference>
<keyword evidence="2 5" id="KW-0853">WD repeat</keyword>
<evidence type="ECO:0000256" key="4">
    <source>
        <dbReference type="ARBA" id="ARBA00023242"/>
    </source>
</evidence>
<feature type="region of interest" description="Disordered" evidence="6">
    <location>
        <begin position="610"/>
        <end position="629"/>
    </location>
</feature>
<proteinExistence type="predicted"/>
<feature type="repeat" description="WD" evidence="5">
    <location>
        <begin position="513"/>
        <end position="564"/>
    </location>
</feature>